<organism evidence="2 3">
    <name type="scientific">Ponticoccus alexandrii</name>
    <dbReference type="NCBI Taxonomy" id="1943633"/>
    <lineage>
        <taxon>Bacteria</taxon>
        <taxon>Pseudomonadati</taxon>
        <taxon>Pseudomonadota</taxon>
        <taxon>Alphaproteobacteria</taxon>
        <taxon>Rhodobacterales</taxon>
        <taxon>Roseobacteraceae</taxon>
        <taxon>Ponticoccus</taxon>
    </lineage>
</organism>
<proteinExistence type="predicted"/>
<dbReference type="Proteomes" id="UP000596387">
    <property type="component" value="Chromosome"/>
</dbReference>
<gene>
    <name evidence="2" type="ORF">GQA70_16905</name>
</gene>
<evidence type="ECO:0000313" key="2">
    <source>
        <dbReference type="EMBL" id="QRF67834.1"/>
    </source>
</evidence>
<sequence length="203" mass="21867">MPRLDTHHTTSLIFNDSALSQGCAAVDFGAFTPRKLAEFEALIEGIVDRFPDRVEDFAKVVPSGVISFMLGLPEEHRAQLRGHSLAIPGALDPVMLPKASTSIARSRQRTATPRFSPSPTAWTSRASPTGISPASMPVLARRWRVSRGRSREGRFVQRFPNLAQRDVAGAVPGLCQPANPGAIAGGMGQGNARAFRLRVQKSA</sequence>
<dbReference type="Gene3D" id="1.10.630.10">
    <property type="entry name" value="Cytochrome P450"/>
    <property type="match status" value="1"/>
</dbReference>
<evidence type="ECO:0000313" key="3">
    <source>
        <dbReference type="Proteomes" id="UP000596387"/>
    </source>
</evidence>
<keyword evidence="3" id="KW-1185">Reference proteome</keyword>
<dbReference type="InterPro" id="IPR036396">
    <property type="entry name" value="Cyt_P450_sf"/>
</dbReference>
<name>A0ABX7FBH3_9RHOB</name>
<evidence type="ECO:0000256" key="1">
    <source>
        <dbReference type="SAM" id="MobiDB-lite"/>
    </source>
</evidence>
<dbReference type="RefSeq" id="WP_156145482.1">
    <property type="nucleotide sequence ID" value="NZ_CP047166.1"/>
</dbReference>
<feature type="region of interest" description="Disordered" evidence="1">
    <location>
        <begin position="103"/>
        <end position="130"/>
    </location>
</feature>
<dbReference type="EMBL" id="CP047166">
    <property type="protein sequence ID" value="QRF67834.1"/>
    <property type="molecule type" value="Genomic_DNA"/>
</dbReference>
<dbReference type="SUPFAM" id="SSF48264">
    <property type="entry name" value="Cytochrome P450"/>
    <property type="match status" value="1"/>
</dbReference>
<accession>A0ABX7FBH3</accession>
<protein>
    <submittedName>
        <fullName evidence="2">Uncharacterized protein</fullName>
    </submittedName>
</protein>
<reference evidence="2 3" key="1">
    <citation type="submission" date="2019-12" db="EMBL/GenBank/DDBJ databases">
        <title>Complete Genome Sequence of a Quorum-Sensing Bacterium,Rhodobacteraceae bacterium C31, Isolated from a marine microalgae symbiotic bacteria.</title>
        <authorList>
            <person name="Zhang Y."/>
        </authorList>
    </citation>
    <scope>NUCLEOTIDE SEQUENCE [LARGE SCALE GENOMIC DNA]</scope>
    <source>
        <strain evidence="2 3">C31</strain>
    </source>
</reference>